<organism evidence="11 12">
    <name type="scientific">Heterostelium pallidum (strain ATCC 26659 / Pp 5 / PN500)</name>
    <name type="common">Cellular slime mold</name>
    <name type="synonym">Polysphondylium pallidum</name>
    <dbReference type="NCBI Taxonomy" id="670386"/>
    <lineage>
        <taxon>Eukaryota</taxon>
        <taxon>Amoebozoa</taxon>
        <taxon>Evosea</taxon>
        <taxon>Eumycetozoa</taxon>
        <taxon>Dictyostelia</taxon>
        <taxon>Acytosteliales</taxon>
        <taxon>Acytosteliaceae</taxon>
        <taxon>Heterostelium</taxon>
    </lineage>
</organism>
<evidence type="ECO:0000256" key="7">
    <source>
        <dbReference type="ARBA" id="ARBA00022833"/>
    </source>
</evidence>
<dbReference type="EMBL" id="ADBJ01000025">
    <property type="protein sequence ID" value="EFA81554.1"/>
    <property type="molecule type" value="Genomic_DNA"/>
</dbReference>
<dbReference type="InterPro" id="IPR001841">
    <property type="entry name" value="Znf_RING"/>
</dbReference>
<dbReference type="SUPFAM" id="SSF57850">
    <property type="entry name" value="RING/U-box"/>
    <property type="match status" value="1"/>
</dbReference>
<dbReference type="Pfam" id="PF13639">
    <property type="entry name" value="zf-RING_2"/>
    <property type="match status" value="1"/>
</dbReference>
<evidence type="ECO:0000313" key="11">
    <source>
        <dbReference type="EMBL" id="EFA81554.1"/>
    </source>
</evidence>
<comment type="catalytic activity">
    <reaction evidence="1">
        <text>S-ubiquitinyl-[E2 ubiquitin-conjugating enzyme]-L-cysteine + [acceptor protein]-L-lysine = [E2 ubiquitin-conjugating enzyme]-L-cysteine + N(6)-ubiquitinyl-[acceptor protein]-L-lysine.</text>
        <dbReference type="EC" id="2.3.2.27"/>
    </reaction>
</comment>
<feature type="region of interest" description="Disordered" evidence="9">
    <location>
        <begin position="288"/>
        <end position="321"/>
    </location>
</feature>
<dbReference type="GO" id="GO:0016567">
    <property type="term" value="P:protein ubiquitination"/>
    <property type="evidence" value="ECO:0007669"/>
    <property type="project" value="TreeGrafter"/>
</dbReference>
<evidence type="ECO:0000256" key="4">
    <source>
        <dbReference type="ARBA" id="ARBA00022723"/>
    </source>
</evidence>
<keyword evidence="12" id="KW-1185">Reference proteome</keyword>
<dbReference type="SMART" id="SM00184">
    <property type="entry name" value="RING"/>
    <property type="match status" value="1"/>
</dbReference>
<dbReference type="PANTHER" id="PTHR15710:SF243">
    <property type="entry name" value="E3 UBIQUITIN-PROTEIN LIGASE PRAJA-2 ISOFORM X1"/>
    <property type="match status" value="1"/>
</dbReference>
<dbReference type="EC" id="2.3.2.27" evidence="2"/>
<dbReference type="STRING" id="670386.D3BAG7"/>
<dbReference type="OMA" id="RFQQRTN"/>
<dbReference type="Pfam" id="PF14369">
    <property type="entry name" value="Zn_ribbon_19"/>
    <property type="match status" value="1"/>
</dbReference>
<dbReference type="PANTHER" id="PTHR15710">
    <property type="entry name" value="E3 UBIQUITIN-PROTEIN LIGASE PRAJA"/>
    <property type="match status" value="1"/>
</dbReference>
<evidence type="ECO:0000256" key="3">
    <source>
        <dbReference type="ARBA" id="ARBA00022679"/>
    </source>
</evidence>
<comment type="caution">
    <text evidence="11">The sequence shown here is derived from an EMBL/GenBank/DDBJ whole genome shotgun (WGS) entry which is preliminary data.</text>
</comment>
<keyword evidence="6" id="KW-0833">Ubl conjugation pathway</keyword>
<dbReference type="Gene3D" id="3.30.40.10">
    <property type="entry name" value="Zinc/RING finger domain, C3HC4 (zinc finger)"/>
    <property type="match status" value="1"/>
</dbReference>
<dbReference type="Proteomes" id="UP000001396">
    <property type="component" value="Unassembled WGS sequence"/>
</dbReference>
<evidence type="ECO:0000313" key="12">
    <source>
        <dbReference type="Proteomes" id="UP000001396"/>
    </source>
</evidence>
<dbReference type="GO" id="GO:0005737">
    <property type="term" value="C:cytoplasm"/>
    <property type="evidence" value="ECO:0007669"/>
    <property type="project" value="TreeGrafter"/>
</dbReference>
<dbReference type="CDD" id="cd16667">
    <property type="entry name" value="RING-H2_RNF126-like"/>
    <property type="match status" value="1"/>
</dbReference>
<reference evidence="11 12" key="1">
    <citation type="journal article" date="2011" name="Genome Res.">
        <title>Phylogeny-wide analysis of social amoeba genomes highlights ancient origins for complex intercellular communication.</title>
        <authorList>
            <person name="Heidel A.J."/>
            <person name="Lawal H.M."/>
            <person name="Felder M."/>
            <person name="Schilde C."/>
            <person name="Helps N.R."/>
            <person name="Tunggal B."/>
            <person name="Rivero F."/>
            <person name="John U."/>
            <person name="Schleicher M."/>
            <person name="Eichinger L."/>
            <person name="Platzer M."/>
            <person name="Noegel A.A."/>
            <person name="Schaap P."/>
            <person name="Gloeckner G."/>
        </authorList>
    </citation>
    <scope>NUCLEOTIDE SEQUENCE [LARGE SCALE GENOMIC DNA]</scope>
    <source>
        <strain evidence="12">ATCC 26659 / Pp 5 / PN500</strain>
    </source>
</reference>
<dbReference type="InParanoid" id="D3BAG7"/>
<evidence type="ECO:0000259" key="10">
    <source>
        <dbReference type="PROSITE" id="PS50089"/>
    </source>
</evidence>
<protein>
    <recommendedName>
        <fullName evidence="2">RING-type E3 ubiquitin transferase</fullName>
        <ecNumber evidence="2">2.3.2.27</ecNumber>
    </recommendedName>
</protein>
<dbReference type="AlphaFoldDB" id="D3BAG7"/>
<dbReference type="InterPro" id="IPR013083">
    <property type="entry name" value="Znf_RING/FYVE/PHD"/>
</dbReference>
<sequence length="321" mass="36578">MSSRQPHFWCHQCKKYIDIENSEELVCPDCDSDFVEEVDPADYPQQQQQQQQQQRQQQQSMPNYTSADQLFSNIFGPFTVPMTTPPTNDMPNRQTRPQQPGFSQTFSFSFPRNSLGGPARTTPGVSPPVPQELTSMFNSIFNQPQNQSPADFDQMMFNFIQSLTAGTGVQPMNIFMGGPGYVGNPGDYFVGQDWQGLLNQLFQASQKKGTPPASKDEINKLKKDKVNQAIVDKKLDCSVCKEEFELGQDYLELPCTHIYHPNCIVPWLEMHNSCPVCRYELKTDDKEYENDRQNREGNNNNNNNNNNTSTTTTTTNNFHLD</sequence>
<dbReference type="PROSITE" id="PS50089">
    <property type="entry name" value="ZF_RING_2"/>
    <property type="match status" value="1"/>
</dbReference>
<evidence type="ECO:0000256" key="8">
    <source>
        <dbReference type="PROSITE-ProRule" id="PRU00175"/>
    </source>
</evidence>
<feature type="domain" description="RING-type" evidence="10">
    <location>
        <begin position="237"/>
        <end position="278"/>
    </location>
</feature>
<dbReference type="FunFam" id="3.30.40.10:FF:000022">
    <property type="entry name" value="E3 ubiquitin-protein ligase RING1-like"/>
    <property type="match status" value="1"/>
</dbReference>
<keyword evidence="3" id="KW-0808">Transferase</keyword>
<evidence type="ECO:0000256" key="5">
    <source>
        <dbReference type="ARBA" id="ARBA00022771"/>
    </source>
</evidence>
<evidence type="ECO:0000256" key="1">
    <source>
        <dbReference type="ARBA" id="ARBA00000900"/>
    </source>
</evidence>
<dbReference type="GO" id="GO:0061630">
    <property type="term" value="F:ubiquitin protein ligase activity"/>
    <property type="evidence" value="ECO:0007669"/>
    <property type="project" value="UniProtKB-EC"/>
</dbReference>
<dbReference type="GO" id="GO:0008270">
    <property type="term" value="F:zinc ion binding"/>
    <property type="evidence" value="ECO:0007669"/>
    <property type="project" value="UniProtKB-KW"/>
</dbReference>
<dbReference type="RefSeq" id="XP_020433671.1">
    <property type="nucleotide sequence ID" value="XM_020576422.1"/>
</dbReference>
<feature type="compositionally biased region" description="Low complexity" evidence="9">
    <location>
        <begin position="298"/>
        <end position="321"/>
    </location>
</feature>
<gene>
    <name evidence="11" type="ORF">PPL_05543</name>
</gene>
<dbReference type="GeneID" id="31361027"/>
<evidence type="ECO:0000256" key="2">
    <source>
        <dbReference type="ARBA" id="ARBA00012483"/>
    </source>
</evidence>
<evidence type="ECO:0000256" key="6">
    <source>
        <dbReference type="ARBA" id="ARBA00022786"/>
    </source>
</evidence>
<keyword evidence="7" id="KW-0862">Zinc</keyword>
<proteinExistence type="predicted"/>
<keyword evidence="4" id="KW-0479">Metal-binding</keyword>
<keyword evidence="5 8" id="KW-0863">Zinc-finger</keyword>
<name>D3BAG7_HETP5</name>
<accession>D3BAG7</accession>
<evidence type="ECO:0000256" key="9">
    <source>
        <dbReference type="SAM" id="MobiDB-lite"/>
    </source>
</evidence>
<feature type="compositionally biased region" description="Low complexity" evidence="9">
    <location>
        <begin position="45"/>
        <end position="59"/>
    </location>
</feature>
<dbReference type="InterPro" id="IPR039525">
    <property type="entry name" value="RNF126-like_zinc-ribbon"/>
</dbReference>
<feature type="region of interest" description="Disordered" evidence="9">
    <location>
        <begin position="41"/>
        <end position="62"/>
    </location>
</feature>